<dbReference type="InterPro" id="IPR011991">
    <property type="entry name" value="ArsR-like_HTH"/>
</dbReference>
<dbReference type="EMBL" id="JBHSXN010000003">
    <property type="protein sequence ID" value="MFC6954694.1"/>
    <property type="molecule type" value="Genomic_DNA"/>
</dbReference>
<dbReference type="CDD" id="cd00090">
    <property type="entry name" value="HTH_ARSR"/>
    <property type="match status" value="1"/>
</dbReference>
<organism evidence="1 2">
    <name type="scientific">Halorubellus litoreus</name>
    <dbReference type="NCBI Taxonomy" id="755308"/>
    <lineage>
        <taxon>Archaea</taxon>
        <taxon>Methanobacteriati</taxon>
        <taxon>Methanobacteriota</taxon>
        <taxon>Stenosarchaea group</taxon>
        <taxon>Halobacteria</taxon>
        <taxon>Halobacteriales</taxon>
        <taxon>Halorubellaceae</taxon>
        <taxon>Halorubellus</taxon>
    </lineage>
</organism>
<dbReference type="RefSeq" id="WP_336351630.1">
    <property type="nucleotide sequence ID" value="NZ_JAZAQL010000003.1"/>
</dbReference>
<proteinExistence type="predicted"/>
<gene>
    <name evidence="1" type="ORF">ACFQGB_17650</name>
</gene>
<evidence type="ECO:0000313" key="2">
    <source>
        <dbReference type="Proteomes" id="UP001596395"/>
    </source>
</evidence>
<name>A0ABD5VH26_9EURY</name>
<evidence type="ECO:0000313" key="1">
    <source>
        <dbReference type="EMBL" id="MFC6954694.1"/>
    </source>
</evidence>
<dbReference type="SUPFAM" id="SSF46785">
    <property type="entry name" value="Winged helix' DNA-binding domain"/>
    <property type="match status" value="1"/>
</dbReference>
<reference evidence="1 2" key="1">
    <citation type="journal article" date="2019" name="Int. J. Syst. Evol. Microbiol.">
        <title>The Global Catalogue of Microorganisms (GCM) 10K type strain sequencing project: providing services to taxonomists for standard genome sequencing and annotation.</title>
        <authorList>
            <consortium name="The Broad Institute Genomics Platform"/>
            <consortium name="The Broad Institute Genome Sequencing Center for Infectious Disease"/>
            <person name="Wu L."/>
            <person name="Ma J."/>
        </authorList>
    </citation>
    <scope>NUCLEOTIDE SEQUENCE [LARGE SCALE GENOMIC DNA]</scope>
    <source>
        <strain evidence="1 2">GX26</strain>
    </source>
</reference>
<dbReference type="Proteomes" id="UP001596395">
    <property type="component" value="Unassembled WGS sequence"/>
</dbReference>
<comment type="caution">
    <text evidence="1">The sequence shown here is derived from an EMBL/GenBank/DDBJ whole genome shotgun (WGS) entry which is preliminary data.</text>
</comment>
<protein>
    <submittedName>
        <fullName evidence="1">ArsR family transcriptional regulator</fullName>
    </submittedName>
</protein>
<dbReference type="InterPro" id="IPR036390">
    <property type="entry name" value="WH_DNA-bd_sf"/>
</dbReference>
<dbReference type="InterPro" id="IPR036388">
    <property type="entry name" value="WH-like_DNA-bd_sf"/>
</dbReference>
<dbReference type="Gene3D" id="1.10.10.10">
    <property type="entry name" value="Winged helix-like DNA-binding domain superfamily/Winged helix DNA-binding domain"/>
    <property type="match status" value="1"/>
</dbReference>
<keyword evidence="2" id="KW-1185">Reference proteome</keyword>
<dbReference type="AlphaFoldDB" id="A0ABD5VH26"/>
<accession>A0ABD5VH26</accession>
<sequence>MVPPRERNDDAGNSGRVPLDAILDVFHQRHDQARPLTASDIMENVNCSRRTAHNKLNELVEQGVLETRKVGSRSRVWWKPMPKTDDVDQDSSSSIEGLVEQTDLPGTGKTLKTRQEALIAAYEYLQEHPEAKKSDFLQDVFPENPAEYQTAEGWWNAIQPALAELPGVNPPEERGHIWHFLGG</sequence>